<dbReference type="InterPro" id="IPR017896">
    <property type="entry name" value="4Fe4S_Fe-S-bd"/>
</dbReference>
<dbReference type="InterPro" id="IPR026816">
    <property type="entry name" value="Flavodoxin_dom"/>
</dbReference>
<dbReference type="RefSeq" id="WP_271840001.1">
    <property type="nucleotide sequence ID" value="NZ_CAJMCA010000197.1"/>
</dbReference>
<evidence type="ECO:0000256" key="3">
    <source>
        <dbReference type="ARBA" id="ARBA00023014"/>
    </source>
</evidence>
<dbReference type="SUPFAM" id="SSF54862">
    <property type="entry name" value="4Fe-4S ferredoxins"/>
    <property type="match status" value="1"/>
</dbReference>
<dbReference type="NCBIfam" id="NF038196">
    <property type="entry name" value="ferrodoxin_EFR1"/>
    <property type="match status" value="1"/>
</dbReference>
<dbReference type="InterPro" id="IPR017900">
    <property type="entry name" value="4Fe4S_Fe_S_CS"/>
</dbReference>
<dbReference type="GO" id="GO:0010181">
    <property type="term" value="F:FMN binding"/>
    <property type="evidence" value="ECO:0007669"/>
    <property type="project" value="InterPro"/>
</dbReference>
<keyword evidence="1" id="KW-0479">Metal-binding</keyword>
<keyword evidence="6" id="KW-1185">Reference proteome</keyword>
<dbReference type="InterPro" id="IPR047964">
    <property type="entry name" value="EFR1-like"/>
</dbReference>
<reference evidence="5" key="1">
    <citation type="submission" date="2022-05" db="EMBL/GenBank/DDBJ databases">
        <title>Draft genome sequence of Clostridium tertium strain CP3 isolated from Peru.</title>
        <authorList>
            <person name="Hurtado R."/>
            <person name="Lima L."/>
            <person name="Sousa T."/>
            <person name="Jaiswal A.K."/>
            <person name="Tiwari S."/>
            <person name="Maturrano L."/>
            <person name="Brenig B."/>
            <person name="Azevedo V."/>
        </authorList>
    </citation>
    <scope>NUCLEOTIDE SEQUENCE</scope>
    <source>
        <strain evidence="5">CP3</strain>
    </source>
</reference>
<dbReference type="Pfam" id="PF12724">
    <property type="entry name" value="Flavodoxin_5"/>
    <property type="match status" value="1"/>
</dbReference>
<dbReference type="EMBL" id="JAMRYU010000013">
    <property type="protein sequence ID" value="MDC4241095.1"/>
    <property type="molecule type" value="Genomic_DNA"/>
</dbReference>
<proteinExistence type="predicted"/>
<sequence>MILYFSGSGNTKFIANKIEEEFIKNGCDIETHSIEEKINIKNFSYDYLILGFPKYFEYIPQNFMEYIGDNLGPSDKEVKTMIFTTGKDKNKMYFDELEKGLLEKNFKVIMTKNFKMPNSFIISKNYKSVKDLDNIYQSSSNEIKDTVANFLIENYSKEEINNFKATIMKRLYKFKTKDLYKNSYRFSVNSSCDKCNLCVKACPTKNIEYIGGDIKFRDNCIMCCRCISCCPKNAILYKNKKYPQYKENINLIIS</sequence>
<dbReference type="Gene3D" id="3.40.50.360">
    <property type="match status" value="1"/>
</dbReference>
<dbReference type="PROSITE" id="PS51379">
    <property type="entry name" value="4FE4S_FER_2"/>
    <property type="match status" value="2"/>
</dbReference>
<comment type="caution">
    <text evidence="5">The sequence shown here is derived from an EMBL/GenBank/DDBJ whole genome shotgun (WGS) entry which is preliminary data.</text>
</comment>
<dbReference type="InterPro" id="IPR029039">
    <property type="entry name" value="Flavoprotein-like_sf"/>
</dbReference>
<dbReference type="Proteomes" id="UP001141183">
    <property type="component" value="Unassembled WGS sequence"/>
</dbReference>
<organism evidence="5 6">
    <name type="scientific">Clostridium tertium</name>
    <dbReference type="NCBI Taxonomy" id="1559"/>
    <lineage>
        <taxon>Bacteria</taxon>
        <taxon>Bacillati</taxon>
        <taxon>Bacillota</taxon>
        <taxon>Clostridia</taxon>
        <taxon>Eubacteriales</taxon>
        <taxon>Clostridiaceae</taxon>
        <taxon>Clostridium</taxon>
    </lineage>
</organism>
<evidence type="ECO:0000256" key="2">
    <source>
        <dbReference type="ARBA" id="ARBA00023004"/>
    </source>
</evidence>
<keyword evidence="3" id="KW-0411">Iron-sulfur</keyword>
<evidence type="ECO:0000259" key="4">
    <source>
        <dbReference type="PROSITE" id="PS51379"/>
    </source>
</evidence>
<feature type="domain" description="4Fe-4S ferredoxin-type" evidence="4">
    <location>
        <begin position="184"/>
        <end position="212"/>
    </location>
</feature>
<dbReference type="GO" id="GO:0051536">
    <property type="term" value="F:iron-sulfur cluster binding"/>
    <property type="evidence" value="ECO:0007669"/>
    <property type="project" value="UniProtKB-KW"/>
</dbReference>
<keyword evidence="2" id="KW-0408">Iron</keyword>
<evidence type="ECO:0000256" key="1">
    <source>
        <dbReference type="ARBA" id="ARBA00022723"/>
    </source>
</evidence>
<gene>
    <name evidence="5" type="ORF">NE398_13085</name>
</gene>
<dbReference type="Gene3D" id="3.30.70.20">
    <property type="match status" value="1"/>
</dbReference>
<dbReference type="AlphaFoldDB" id="A0A9X3XKL1"/>
<accession>A0A9X3XKL1</accession>
<dbReference type="PROSITE" id="PS00198">
    <property type="entry name" value="4FE4S_FER_1"/>
    <property type="match status" value="1"/>
</dbReference>
<dbReference type="GO" id="GO:0046872">
    <property type="term" value="F:metal ion binding"/>
    <property type="evidence" value="ECO:0007669"/>
    <property type="project" value="UniProtKB-KW"/>
</dbReference>
<dbReference type="GO" id="GO:0009055">
    <property type="term" value="F:electron transfer activity"/>
    <property type="evidence" value="ECO:0007669"/>
    <property type="project" value="InterPro"/>
</dbReference>
<dbReference type="SUPFAM" id="SSF52218">
    <property type="entry name" value="Flavoproteins"/>
    <property type="match status" value="1"/>
</dbReference>
<evidence type="ECO:0000313" key="5">
    <source>
        <dbReference type="EMBL" id="MDC4241095.1"/>
    </source>
</evidence>
<protein>
    <submittedName>
        <fullName evidence="5">EFR1 family ferrodoxin</fullName>
    </submittedName>
</protein>
<feature type="domain" description="4Fe-4S ferredoxin-type" evidence="4">
    <location>
        <begin position="217"/>
        <end position="240"/>
    </location>
</feature>
<evidence type="ECO:0000313" key="6">
    <source>
        <dbReference type="Proteomes" id="UP001141183"/>
    </source>
</evidence>
<name>A0A9X3XKL1_9CLOT</name>
<dbReference type="PROSITE" id="PS00201">
    <property type="entry name" value="FLAVODOXIN"/>
    <property type="match status" value="1"/>
</dbReference>
<dbReference type="InterPro" id="IPR001226">
    <property type="entry name" value="Flavodoxin_CS"/>
</dbReference>